<dbReference type="Gene3D" id="1.20.58.220">
    <property type="entry name" value="Phosphate transport system protein phou homolog 2, domain 2"/>
    <property type="match status" value="1"/>
</dbReference>
<name>A0A255RUG7_9FIRM</name>
<dbReference type="EMBL" id="NOKA02000039">
    <property type="protein sequence ID" value="RDY30365.1"/>
    <property type="molecule type" value="Genomic_DNA"/>
</dbReference>
<dbReference type="Proteomes" id="UP000247523">
    <property type="component" value="Unassembled WGS sequence"/>
</dbReference>
<keyword evidence="4" id="KW-1185">Reference proteome</keyword>
<protein>
    <submittedName>
        <fullName evidence="3">DUF47 domain-containing protein</fullName>
    </submittedName>
</protein>
<dbReference type="OrthoDB" id="9797568at2"/>
<evidence type="ECO:0000313" key="5">
    <source>
        <dbReference type="Proteomes" id="UP000247523"/>
    </source>
</evidence>
<dbReference type="RefSeq" id="WP_094377640.1">
    <property type="nucleotide sequence ID" value="NZ_NOKA02000039.1"/>
</dbReference>
<dbReference type="InterPro" id="IPR038078">
    <property type="entry name" value="PhoU-like_sf"/>
</dbReference>
<dbReference type="InterPro" id="IPR018445">
    <property type="entry name" value="Put_Phosphate_transp_reg"/>
</dbReference>
<dbReference type="PANTHER" id="PTHR37298:SF1">
    <property type="entry name" value="UPF0111 PROTEIN YKAA"/>
    <property type="match status" value="1"/>
</dbReference>
<dbReference type="InterPro" id="IPR052912">
    <property type="entry name" value="UPF0111_domain"/>
</dbReference>
<reference evidence="3" key="3">
    <citation type="submission" date="2018-07" db="EMBL/GenBank/DDBJ databases">
        <authorList>
            <person name="Quirk P.G."/>
            <person name="Krulwich T.A."/>
        </authorList>
    </citation>
    <scope>NUCLEOTIDE SEQUENCE</scope>
    <source>
        <strain evidence="3">CCRI-19302</strain>
    </source>
</reference>
<organism evidence="2 5">
    <name type="scientific">Lachnotalea glycerini</name>
    <dbReference type="NCBI Taxonomy" id="1763509"/>
    <lineage>
        <taxon>Bacteria</taxon>
        <taxon>Bacillati</taxon>
        <taxon>Bacillota</taxon>
        <taxon>Clostridia</taxon>
        <taxon>Lachnospirales</taxon>
        <taxon>Lachnospiraceae</taxon>
        <taxon>Lachnotalea</taxon>
    </lineage>
</organism>
<evidence type="ECO:0000313" key="3">
    <source>
        <dbReference type="EMBL" id="RDY30365.1"/>
    </source>
</evidence>
<accession>A0A255RUG7</accession>
<evidence type="ECO:0000313" key="2">
    <source>
        <dbReference type="EMBL" id="PXV85407.1"/>
    </source>
</evidence>
<dbReference type="Proteomes" id="UP000216411">
    <property type="component" value="Unassembled WGS sequence"/>
</dbReference>
<reference evidence="3 4" key="1">
    <citation type="journal article" date="2017" name="Genome Announc.">
        <title>Draft Genome Sequence of a Sporulating and Motile Strain of Lachnotalea glycerini Isolated from Water in Quebec City, Canada.</title>
        <authorList>
            <person name="Maheux A.F."/>
            <person name="Boudreau D.K."/>
            <person name="Berube E."/>
            <person name="Boissinot M."/>
            <person name="Raymond F."/>
            <person name="Brodeur S."/>
            <person name="Corbeil J."/>
            <person name="Isabel S."/>
            <person name="Omar R.F."/>
            <person name="Bergeron M.G."/>
        </authorList>
    </citation>
    <scope>NUCLEOTIDE SEQUENCE [LARGE SCALE GENOMIC DNA]</scope>
    <source>
        <strain evidence="3 4">CCRI-19302</strain>
    </source>
</reference>
<dbReference type="AlphaFoldDB" id="A0A255RUG7"/>
<sequence length="204" mass="24000">MRNKPDKLMTLLLETAQNMYECGATFSKYEIHSGSDLKIFSEKIKEYEKKGDSIVHEIIVELNHAFITQIEHEDILLLAEKMDDIVDEMEEVVVYYYMYGLTEVDEYMQEFRKYIGCSTEELLSSIKLLTSKQFTKIKEHTVNVKSYEEICDMTERKAIRKLFKKYSDPIKIIQHKDIYEMLETSMDACQEVAKALDTIVMKNI</sequence>
<proteinExistence type="inferred from homology"/>
<comment type="similarity">
    <text evidence="1">Belongs to the UPF0111 family.</text>
</comment>
<reference evidence="2 5" key="2">
    <citation type="submission" date="2018-05" db="EMBL/GenBank/DDBJ databases">
        <title>Genomic Encyclopedia of Type Strains, Phase IV (KMG-IV): sequencing the most valuable type-strain genomes for metagenomic binning, comparative biology and taxonomic classification.</title>
        <authorList>
            <person name="Goeker M."/>
        </authorList>
    </citation>
    <scope>NUCLEOTIDE SEQUENCE [LARGE SCALE GENOMIC DNA]</scope>
    <source>
        <strain evidence="2 5">DSM 28816</strain>
    </source>
</reference>
<dbReference type="PANTHER" id="PTHR37298">
    <property type="entry name" value="UPF0111 PROTEIN YKAA"/>
    <property type="match status" value="1"/>
</dbReference>
<evidence type="ECO:0000313" key="4">
    <source>
        <dbReference type="Proteomes" id="UP000216411"/>
    </source>
</evidence>
<comment type="caution">
    <text evidence="2">The sequence shown here is derived from an EMBL/GenBank/DDBJ whole genome shotgun (WGS) entry which is preliminary data.</text>
</comment>
<dbReference type="EMBL" id="QICS01000017">
    <property type="protein sequence ID" value="PXV85407.1"/>
    <property type="molecule type" value="Genomic_DNA"/>
</dbReference>
<evidence type="ECO:0000256" key="1">
    <source>
        <dbReference type="ARBA" id="ARBA00008591"/>
    </source>
</evidence>
<gene>
    <name evidence="2" type="ORF">C8E03_11743</name>
    <name evidence="3" type="ORF">CG710_015000</name>
</gene>
<dbReference type="Pfam" id="PF01865">
    <property type="entry name" value="PhoU_div"/>
    <property type="match status" value="1"/>
</dbReference>